<dbReference type="EMBL" id="CAMGYJ010000003">
    <property type="protein sequence ID" value="CAI0389967.1"/>
    <property type="molecule type" value="Genomic_DNA"/>
</dbReference>
<name>A0AAV0HXC9_9ROSI</name>
<evidence type="ECO:0008006" key="3">
    <source>
        <dbReference type="Google" id="ProtNLM"/>
    </source>
</evidence>
<dbReference type="Proteomes" id="UP001154282">
    <property type="component" value="Unassembled WGS sequence"/>
</dbReference>
<reference evidence="1" key="1">
    <citation type="submission" date="2022-08" db="EMBL/GenBank/DDBJ databases">
        <authorList>
            <person name="Gutierrez-Valencia J."/>
        </authorList>
    </citation>
    <scope>NUCLEOTIDE SEQUENCE</scope>
</reference>
<sequence>MEPPLLLHVSFPTALPDLWYKRDQLVLSWIVMSLTDVVLSKLVGCTSALDAWTRLAAAYGAANRHGILHLKDQFNTLNCGSDPVDRYLTRAKDVADRLAALGRPISDEDLVSRCLNGLGESYLPLCPGD</sequence>
<protein>
    <recommendedName>
        <fullName evidence="3">Retrotransposon gag domain-containing protein</fullName>
    </recommendedName>
</protein>
<dbReference type="PANTHER" id="PTHR47481">
    <property type="match status" value="1"/>
</dbReference>
<organism evidence="1 2">
    <name type="scientific">Linum tenue</name>
    <dbReference type="NCBI Taxonomy" id="586396"/>
    <lineage>
        <taxon>Eukaryota</taxon>
        <taxon>Viridiplantae</taxon>
        <taxon>Streptophyta</taxon>
        <taxon>Embryophyta</taxon>
        <taxon>Tracheophyta</taxon>
        <taxon>Spermatophyta</taxon>
        <taxon>Magnoliopsida</taxon>
        <taxon>eudicotyledons</taxon>
        <taxon>Gunneridae</taxon>
        <taxon>Pentapetalae</taxon>
        <taxon>rosids</taxon>
        <taxon>fabids</taxon>
        <taxon>Malpighiales</taxon>
        <taxon>Linaceae</taxon>
        <taxon>Linum</taxon>
    </lineage>
</organism>
<evidence type="ECO:0000313" key="1">
    <source>
        <dbReference type="EMBL" id="CAI0389967.1"/>
    </source>
</evidence>
<comment type="caution">
    <text evidence="1">The sequence shown here is derived from an EMBL/GenBank/DDBJ whole genome shotgun (WGS) entry which is preliminary data.</text>
</comment>
<accession>A0AAV0HXC9</accession>
<dbReference type="Pfam" id="PF14223">
    <property type="entry name" value="Retrotran_gag_2"/>
    <property type="match status" value="1"/>
</dbReference>
<dbReference type="PANTHER" id="PTHR47481:SF14">
    <property type="entry name" value="RETROTRANSPOSON COPIA-LIKE N-TERMINAL DOMAIN-CONTAINING PROTEIN"/>
    <property type="match status" value="1"/>
</dbReference>
<proteinExistence type="predicted"/>
<keyword evidence="2" id="KW-1185">Reference proteome</keyword>
<dbReference type="AlphaFoldDB" id="A0AAV0HXC9"/>
<evidence type="ECO:0000313" key="2">
    <source>
        <dbReference type="Proteomes" id="UP001154282"/>
    </source>
</evidence>
<gene>
    <name evidence="1" type="ORF">LITE_LOCUS6537</name>
</gene>